<gene>
    <name evidence="2" type="ORF">CSC94_12090</name>
</gene>
<dbReference type="RefSeq" id="WP_099306603.1">
    <property type="nucleotide sequence ID" value="NZ_PDVP01000006.1"/>
</dbReference>
<evidence type="ECO:0000313" key="2">
    <source>
        <dbReference type="EMBL" id="PHP66836.1"/>
    </source>
</evidence>
<dbReference type="AlphaFoldDB" id="A0A2G1QMT9"/>
<reference evidence="2 3" key="1">
    <citation type="submission" date="2017-10" db="EMBL/GenBank/DDBJ databases">
        <title>Sedimentibacterium mangrovi gen. nov., sp. nov., a novel member of family Phyllobacteriacea isolated from mangrove sediment.</title>
        <authorList>
            <person name="Liao H."/>
            <person name="Tian Y."/>
        </authorList>
    </citation>
    <scope>NUCLEOTIDE SEQUENCE [LARGE SCALE GENOMIC DNA]</scope>
    <source>
        <strain evidence="2 3">X9-2-2</strain>
    </source>
</reference>
<proteinExistence type="predicted"/>
<feature type="region of interest" description="Disordered" evidence="1">
    <location>
        <begin position="1"/>
        <end position="20"/>
    </location>
</feature>
<name>A0A2G1QMT9_9HYPH</name>
<evidence type="ECO:0008006" key="4">
    <source>
        <dbReference type="Google" id="ProtNLM"/>
    </source>
</evidence>
<evidence type="ECO:0000256" key="1">
    <source>
        <dbReference type="SAM" id="MobiDB-lite"/>
    </source>
</evidence>
<dbReference type="Proteomes" id="UP000221168">
    <property type="component" value="Unassembled WGS sequence"/>
</dbReference>
<feature type="compositionally biased region" description="Polar residues" evidence="1">
    <location>
        <begin position="8"/>
        <end position="19"/>
    </location>
</feature>
<accession>A0A2G1QMT9</accession>
<organism evidence="2 3">
    <name type="scientific">Zhengella mangrovi</name>
    <dbReference type="NCBI Taxonomy" id="1982044"/>
    <lineage>
        <taxon>Bacteria</taxon>
        <taxon>Pseudomonadati</taxon>
        <taxon>Pseudomonadota</taxon>
        <taxon>Alphaproteobacteria</taxon>
        <taxon>Hyphomicrobiales</taxon>
        <taxon>Notoacmeibacteraceae</taxon>
        <taxon>Zhengella</taxon>
    </lineage>
</organism>
<protein>
    <recommendedName>
        <fullName evidence="4">Pyridoxamine 5'-phosphate oxidase putative domain-containing protein</fullName>
    </recommendedName>
</protein>
<keyword evidence="3" id="KW-1185">Reference proteome</keyword>
<dbReference type="OrthoDB" id="2618648at2"/>
<evidence type="ECO:0000313" key="3">
    <source>
        <dbReference type="Proteomes" id="UP000221168"/>
    </source>
</evidence>
<comment type="caution">
    <text evidence="2">The sequence shown here is derived from an EMBL/GenBank/DDBJ whole genome shotgun (WGS) entry which is preliminary data.</text>
</comment>
<dbReference type="EMBL" id="PDVP01000006">
    <property type="protein sequence ID" value="PHP66836.1"/>
    <property type="molecule type" value="Genomic_DNA"/>
</dbReference>
<sequence length="179" mass="18369">MTDGGNPASDQDGSAPSNRSAHDLLPSDLVALAQGGVSVVIGCCDRHGNPLSGIGLGARIDPAGCIRVFAKRATNAPLLAAIAEGARVAVTFSRAIDHASFQVKAHGAGVRDADPGDHPEILRQCMVFRDELIEIGLPPQVANSWVNADMADVVAISFRPCQAFMQTPGPGAGAPVSVP</sequence>